<feature type="active site" evidence="6">
    <location>
        <position position="600"/>
    </location>
</feature>
<dbReference type="Gene3D" id="1.50.10.10">
    <property type="match status" value="1"/>
</dbReference>
<evidence type="ECO:0000256" key="7">
    <source>
        <dbReference type="RuleBase" id="RU361166"/>
    </source>
</evidence>
<evidence type="ECO:0000256" key="2">
    <source>
        <dbReference type="ARBA" id="ARBA00022801"/>
    </source>
</evidence>
<dbReference type="EC" id="3.2.1.4" evidence="7"/>
<dbReference type="InterPro" id="IPR013783">
    <property type="entry name" value="Ig-like_fold"/>
</dbReference>
<dbReference type="InterPro" id="IPR014756">
    <property type="entry name" value="Ig_E-set"/>
</dbReference>
<dbReference type="Pfam" id="PF02927">
    <property type="entry name" value="CelD_N"/>
    <property type="match status" value="1"/>
</dbReference>
<feature type="region of interest" description="Disordered" evidence="8">
    <location>
        <begin position="246"/>
        <end position="266"/>
    </location>
</feature>
<evidence type="ECO:0000313" key="11">
    <source>
        <dbReference type="EMBL" id="GAA2356525.1"/>
    </source>
</evidence>
<evidence type="ECO:0000259" key="10">
    <source>
        <dbReference type="Pfam" id="PF02927"/>
    </source>
</evidence>
<dbReference type="SUPFAM" id="SSF81296">
    <property type="entry name" value="E set domains"/>
    <property type="match status" value="1"/>
</dbReference>
<reference evidence="11 12" key="1">
    <citation type="journal article" date="2019" name="Int. J. Syst. Evol. Microbiol.">
        <title>The Global Catalogue of Microorganisms (GCM) 10K type strain sequencing project: providing services to taxonomists for standard genome sequencing and annotation.</title>
        <authorList>
            <consortium name="The Broad Institute Genomics Platform"/>
            <consortium name="The Broad Institute Genome Sequencing Center for Infectious Disease"/>
            <person name="Wu L."/>
            <person name="Ma J."/>
        </authorList>
    </citation>
    <scope>NUCLEOTIDE SEQUENCE [LARGE SCALE GENOMIC DNA]</scope>
    <source>
        <strain evidence="11 12">JCM 4316</strain>
    </source>
</reference>
<keyword evidence="12" id="KW-1185">Reference proteome</keyword>
<protein>
    <recommendedName>
        <fullName evidence="7">Endoglucanase</fullName>
        <ecNumber evidence="7">3.2.1.4</ecNumber>
    </recommendedName>
</protein>
<feature type="compositionally biased region" description="Basic and acidic residues" evidence="8">
    <location>
        <begin position="246"/>
        <end position="262"/>
    </location>
</feature>
<sequence length="641" mass="68409">MDKRVRPAPDRTSRRRQRMVGAAVAAGLALGALTVPAAGAVERLAPSGAKPAGPTLDTGSPVRVNQVGYLTHGPKKGTVVTTATKPLTWTLRTAHGIKEASGTTTPAGIDPSSGQNVQTFDFSKVTQKGKGYTVIVDGKESEPFTIGDDIYSSLRRDSLAYFYQNRSGIKIDADIVGGKYARPAGHDKAAAHGGDTDVPCRPGVCDYRRNVSGGWYDAGDQGKYVVNGGISVAQLMSAFERTRTTKGADAKPLGDGRLRVPEHGNGVPDILDEARWEMDFLMRMQVPQGKPLAGMAFHKVHDDQWTGFPTRPDQDKQQRSLHAPSTAATLNLAATAAQSARLFKPYDPKFAARSLHVAETAWAAAKAHPDVIASDQDSTGGGAYGDSDVSDEFYWAAAELFITTGDNTYRQAVLQSPLHGDVDALFPRGGALSWSQVAGLGALDLATVPNKLTDKQRDAVRRTVIRAADRYAADSAKSAYGVPYAPKGGAYEWGSNSQVLNNMVVLATAHDLTGKTRYRDAVLRGMDYLLGANPLNQSYVTGYGERNSHHQHHRFWAHQIDPKLPNPAPGSLAGGPNSGLQDPVAQKKLKGCAPAMCYTDDIMSFSTNEITINWNAPLAWISSYADDLGHTAAGGAGATRS</sequence>
<evidence type="ECO:0000256" key="1">
    <source>
        <dbReference type="ARBA" id="ARBA00007072"/>
    </source>
</evidence>
<dbReference type="InterPro" id="IPR006311">
    <property type="entry name" value="TAT_signal"/>
</dbReference>
<keyword evidence="7" id="KW-0136">Cellulose degradation</keyword>
<feature type="domain" description="Glycoside hydrolase family 9" evidence="9">
    <location>
        <begin position="151"/>
        <end position="621"/>
    </location>
</feature>
<comment type="caution">
    <text evidence="11">The sequence shown here is derived from an EMBL/GenBank/DDBJ whole genome shotgun (WGS) entry which is preliminary data.</text>
</comment>
<evidence type="ECO:0000259" key="9">
    <source>
        <dbReference type="Pfam" id="PF00759"/>
    </source>
</evidence>
<keyword evidence="4 6" id="KW-0326">Glycosidase</keyword>
<dbReference type="InterPro" id="IPR033126">
    <property type="entry name" value="Glyco_hydro_9_Asp/Glu_AS"/>
</dbReference>
<dbReference type="Pfam" id="PF00759">
    <property type="entry name" value="Glyco_hydro_9"/>
    <property type="match status" value="1"/>
</dbReference>
<keyword evidence="2 6" id="KW-0378">Hydrolase</keyword>
<dbReference type="Gene3D" id="2.60.40.10">
    <property type="entry name" value="Immunoglobulins"/>
    <property type="match status" value="1"/>
</dbReference>
<evidence type="ECO:0000256" key="6">
    <source>
        <dbReference type="PROSITE-ProRule" id="PRU10060"/>
    </source>
</evidence>
<dbReference type="InterPro" id="IPR008928">
    <property type="entry name" value="6-hairpin_glycosidase_sf"/>
</dbReference>
<accession>A0ABN3GNA4</accession>
<organism evidence="11 12">
    <name type="scientific">Streptomyces cuspidosporus</name>
    <dbReference type="NCBI Taxonomy" id="66882"/>
    <lineage>
        <taxon>Bacteria</taxon>
        <taxon>Bacillati</taxon>
        <taxon>Actinomycetota</taxon>
        <taxon>Actinomycetes</taxon>
        <taxon>Kitasatosporales</taxon>
        <taxon>Streptomycetaceae</taxon>
        <taxon>Streptomyces</taxon>
    </lineage>
</organism>
<comment type="catalytic activity">
    <reaction evidence="7">
        <text>Endohydrolysis of (1-&gt;4)-beta-D-glucosidic linkages in cellulose, lichenin and cereal beta-D-glucans.</text>
        <dbReference type="EC" id="3.2.1.4"/>
    </reaction>
</comment>
<dbReference type="PROSITE" id="PS51318">
    <property type="entry name" value="TAT"/>
    <property type="match status" value="1"/>
</dbReference>
<dbReference type="InterPro" id="IPR004197">
    <property type="entry name" value="Cellulase_Ig-like"/>
</dbReference>
<keyword evidence="5 6" id="KW-0624">Polysaccharide degradation</keyword>
<comment type="similarity">
    <text evidence="1 6 7">Belongs to the glycosyl hydrolase 9 (cellulase E) family.</text>
</comment>
<dbReference type="SUPFAM" id="SSF48208">
    <property type="entry name" value="Six-hairpin glycosidases"/>
    <property type="match status" value="1"/>
</dbReference>
<dbReference type="CDD" id="cd02850">
    <property type="entry name" value="E_set_Cellulase_N"/>
    <property type="match status" value="1"/>
</dbReference>
<dbReference type="InterPro" id="IPR012341">
    <property type="entry name" value="6hp_glycosidase-like_sf"/>
</dbReference>
<dbReference type="PANTHER" id="PTHR22298">
    <property type="entry name" value="ENDO-1,4-BETA-GLUCANASE"/>
    <property type="match status" value="1"/>
</dbReference>
<evidence type="ECO:0000313" key="12">
    <source>
        <dbReference type="Proteomes" id="UP001500253"/>
    </source>
</evidence>
<evidence type="ECO:0000256" key="5">
    <source>
        <dbReference type="ARBA" id="ARBA00023326"/>
    </source>
</evidence>
<name>A0ABN3GNA4_9ACTN</name>
<feature type="active site" evidence="6">
    <location>
        <position position="609"/>
    </location>
</feature>
<evidence type="ECO:0000256" key="8">
    <source>
        <dbReference type="SAM" id="MobiDB-lite"/>
    </source>
</evidence>
<dbReference type="EMBL" id="BAAASD010000025">
    <property type="protein sequence ID" value="GAA2356525.1"/>
    <property type="molecule type" value="Genomic_DNA"/>
</dbReference>
<dbReference type="Proteomes" id="UP001500253">
    <property type="component" value="Unassembled WGS sequence"/>
</dbReference>
<gene>
    <name evidence="11" type="ORF">GCM10010246_52320</name>
</gene>
<evidence type="ECO:0000256" key="3">
    <source>
        <dbReference type="ARBA" id="ARBA00023277"/>
    </source>
</evidence>
<dbReference type="InterPro" id="IPR001701">
    <property type="entry name" value="Glyco_hydro_9"/>
</dbReference>
<keyword evidence="3 6" id="KW-0119">Carbohydrate metabolism</keyword>
<evidence type="ECO:0000256" key="4">
    <source>
        <dbReference type="ARBA" id="ARBA00023295"/>
    </source>
</evidence>
<dbReference type="PROSITE" id="PS00698">
    <property type="entry name" value="GH9_3"/>
    <property type="match status" value="1"/>
</dbReference>
<feature type="domain" description="Cellulase Ig-like" evidence="10">
    <location>
        <begin position="58"/>
        <end position="141"/>
    </location>
</feature>
<proteinExistence type="inferred from homology"/>